<sequence length="65" mass="7695">MDECANNNQEQLACPNCQNTNSVSWVPKTIFLAKILSLGLFPLVFPIREVRHQCKHCNHEWDYWY</sequence>
<reference evidence="1" key="1">
    <citation type="submission" date="2020-01" db="EMBL/GenBank/DDBJ databases">
        <authorList>
            <person name="Meier V. D."/>
            <person name="Meier V D."/>
        </authorList>
    </citation>
    <scope>NUCLEOTIDE SEQUENCE</scope>
    <source>
        <strain evidence="1">HLG_WM_MAG_09</strain>
    </source>
</reference>
<evidence type="ECO:0000313" key="1">
    <source>
        <dbReference type="EMBL" id="CAA6830773.1"/>
    </source>
</evidence>
<dbReference type="EMBL" id="CACVAT010000628">
    <property type="protein sequence ID" value="CAA6830773.1"/>
    <property type="molecule type" value="Genomic_DNA"/>
</dbReference>
<gene>
    <name evidence="1" type="ORF">HELGO_WM26791</name>
</gene>
<protein>
    <submittedName>
        <fullName evidence="1">Uncharacterized protein</fullName>
    </submittedName>
</protein>
<proteinExistence type="predicted"/>
<accession>A0A6S6UP53</accession>
<organism evidence="1">
    <name type="scientific">uncultured Thiotrichaceae bacterium</name>
    <dbReference type="NCBI Taxonomy" id="298394"/>
    <lineage>
        <taxon>Bacteria</taxon>
        <taxon>Pseudomonadati</taxon>
        <taxon>Pseudomonadota</taxon>
        <taxon>Gammaproteobacteria</taxon>
        <taxon>Thiotrichales</taxon>
        <taxon>Thiotrichaceae</taxon>
        <taxon>environmental samples</taxon>
    </lineage>
</organism>
<dbReference type="AlphaFoldDB" id="A0A6S6UP53"/>
<name>A0A6S6UP53_9GAMM</name>